<accession>A0A238FGR8</accession>
<dbReference type="PROSITE" id="PS50042">
    <property type="entry name" value="CNMP_BINDING_3"/>
    <property type="match status" value="1"/>
</dbReference>
<keyword evidence="2" id="KW-0436">Ligase</keyword>
<evidence type="ECO:0000256" key="1">
    <source>
        <dbReference type="ARBA" id="ARBA00006432"/>
    </source>
</evidence>
<dbReference type="InterPro" id="IPR020845">
    <property type="entry name" value="AMP-binding_CS"/>
</dbReference>
<dbReference type="GO" id="GO:0005524">
    <property type="term" value="F:ATP binding"/>
    <property type="evidence" value="ECO:0007669"/>
    <property type="project" value="UniProtKB-KW"/>
</dbReference>
<dbReference type="GO" id="GO:0004467">
    <property type="term" value="F:long-chain fatty acid-CoA ligase activity"/>
    <property type="evidence" value="ECO:0007669"/>
    <property type="project" value="UniProtKB-EC"/>
</dbReference>
<keyword evidence="4" id="KW-0067">ATP-binding</keyword>
<comment type="catalytic activity">
    <reaction evidence="5">
        <text>a long-chain fatty acid + ATP + CoA = a long-chain fatty acyl-CoA + AMP + diphosphate</text>
        <dbReference type="Rhea" id="RHEA:15421"/>
        <dbReference type="ChEBI" id="CHEBI:30616"/>
        <dbReference type="ChEBI" id="CHEBI:33019"/>
        <dbReference type="ChEBI" id="CHEBI:57287"/>
        <dbReference type="ChEBI" id="CHEBI:57560"/>
        <dbReference type="ChEBI" id="CHEBI:83139"/>
        <dbReference type="ChEBI" id="CHEBI:456215"/>
        <dbReference type="EC" id="6.2.1.3"/>
    </reaction>
</comment>
<dbReference type="Gene3D" id="3.40.50.12780">
    <property type="entry name" value="N-terminal domain of ligase-like"/>
    <property type="match status" value="1"/>
</dbReference>
<dbReference type="Pfam" id="PF00501">
    <property type="entry name" value="AMP-binding"/>
    <property type="match status" value="1"/>
</dbReference>
<gene>
    <name evidence="7" type="ORF">BQ2448_2672</name>
</gene>
<dbReference type="InterPro" id="IPR000595">
    <property type="entry name" value="cNMP-bd_dom"/>
</dbReference>
<evidence type="ECO:0000256" key="5">
    <source>
        <dbReference type="ARBA" id="ARBA00036813"/>
    </source>
</evidence>
<comment type="similarity">
    <text evidence="1">Belongs to the ATP-dependent AMP-binding enzyme family.</text>
</comment>
<dbReference type="PANTHER" id="PTHR43272:SF83">
    <property type="entry name" value="ACYL-COA SYNTHETASE LONG-CHAIN, ISOFORM J"/>
    <property type="match status" value="1"/>
</dbReference>
<reference evidence="8" key="1">
    <citation type="submission" date="2016-09" db="EMBL/GenBank/DDBJ databases">
        <authorList>
            <person name="Jeantristanb JTB J.-T."/>
            <person name="Ricardo R."/>
        </authorList>
    </citation>
    <scope>NUCLEOTIDE SEQUENCE [LARGE SCALE GENOMIC DNA]</scope>
</reference>
<feature type="domain" description="Cyclic nucleotide-binding" evidence="6">
    <location>
        <begin position="106"/>
        <end position="173"/>
    </location>
</feature>
<keyword evidence="8" id="KW-1185">Reference proteome</keyword>
<evidence type="ECO:0000256" key="2">
    <source>
        <dbReference type="ARBA" id="ARBA00022598"/>
    </source>
</evidence>
<sequence>MAPVVSVEVGPPAKKGEGRARRYYKSADALVQAPEKIRCLSDIINNAAEQYPNDQAMGWRDTIDMITEEKDVKKTVGGKEVTEKKTWSYWHLSEYKWWTYAELAEYIKYAGQALVHTGHSKDTIFNIYSGTSRRWQVMANACASQSITFATAYDSLGEEGLAHSINQPEVYGVFTNANLLDTIAKVVSQTPSLKVVIYDGEDKDVKKGAIEALEKAGLKVHKFDDFIELGKQSPWLVQLNDPNPGKGDDIACIMYTSGSTGAPKGVQITHTNIIACIGAVEVLLPHIIKHGETYIGYLPLAHIMELAVELSLLAVGARVGYATVKTLTDASVRNCAGDIRTLQPTIMVGVPAVWELIRKGIVSKVKSSGMIKSNLFWAAVALKKAAGIGSLLGSIADAVVFKAVAAGLGGKLKYAMSGGAPISKETQEFLSIALVLMIQGYGMTESTAMAALLPPELHRYGTVGVPVPSVEIKLVDVEETGYSAMNDPPQGEICIRGPSITKGYYKNEEETKQTIDEDGWMHTGDIGQWNKDGTLSLIDRKKNLVKLSGGEYIALERLESIYKSSQYVSNIVVYGDSNASRPMAIVYGHEANLKGLVKQQGIDVEDDFAAIAHNDQVKKAVLNDLVAVGKKAGLKQLELLSTIVLDSTEWTAQNGLLTAAQKLQRKPIVEHYKKEIDAVYP</sequence>
<dbReference type="SUPFAM" id="SSF56801">
    <property type="entry name" value="Acetyl-CoA synthetase-like"/>
    <property type="match status" value="1"/>
</dbReference>
<evidence type="ECO:0000259" key="6">
    <source>
        <dbReference type="PROSITE" id="PS50042"/>
    </source>
</evidence>
<evidence type="ECO:0000313" key="7">
    <source>
        <dbReference type="EMBL" id="SCV71084.1"/>
    </source>
</evidence>
<dbReference type="AlphaFoldDB" id="A0A238FGR8"/>
<dbReference type="STRING" id="269621.A0A238FGR8"/>
<dbReference type="GO" id="GO:0005811">
    <property type="term" value="C:lipid droplet"/>
    <property type="evidence" value="ECO:0007669"/>
    <property type="project" value="TreeGrafter"/>
</dbReference>
<dbReference type="OrthoDB" id="1700726at2759"/>
<dbReference type="InterPro" id="IPR042099">
    <property type="entry name" value="ANL_N_sf"/>
</dbReference>
<dbReference type="GO" id="GO:0005783">
    <property type="term" value="C:endoplasmic reticulum"/>
    <property type="evidence" value="ECO:0007669"/>
    <property type="project" value="TreeGrafter"/>
</dbReference>
<dbReference type="PANTHER" id="PTHR43272">
    <property type="entry name" value="LONG-CHAIN-FATTY-ACID--COA LIGASE"/>
    <property type="match status" value="1"/>
</dbReference>
<proteinExistence type="inferred from homology"/>
<dbReference type="GO" id="GO:0005886">
    <property type="term" value="C:plasma membrane"/>
    <property type="evidence" value="ECO:0007669"/>
    <property type="project" value="TreeGrafter"/>
</dbReference>
<organism evidence="7 8">
    <name type="scientific">Microbotryum intermedium</name>
    <dbReference type="NCBI Taxonomy" id="269621"/>
    <lineage>
        <taxon>Eukaryota</taxon>
        <taxon>Fungi</taxon>
        <taxon>Dikarya</taxon>
        <taxon>Basidiomycota</taxon>
        <taxon>Pucciniomycotina</taxon>
        <taxon>Microbotryomycetes</taxon>
        <taxon>Microbotryales</taxon>
        <taxon>Microbotryaceae</taxon>
        <taxon>Microbotryum</taxon>
    </lineage>
</organism>
<evidence type="ECO:0000256" key="3">
    <source>
        <dbReference type="ARBA" id="ARBA00022741"/>
    </source>
</evidence>
<evidence type="ECO:0000256" key="4">
    <source>
        <dbReference type="ARBA" id="ARBA00022840"/>
    </source>
</evidence>
<name>A0A238FGR8_9BASI</name>
<dbReference type="EMBL" id="FMSP01000007">
    <property type="protein sequence ID" value="SCV71084.1"/>
    <property type="molecule type" value="Genomic_DNA"/>
</dbReference>
<dbReference type="InterPro" id="IPR000873">
    <property type="entry name" value="AMP-dep_synth/lig_dom"/>
</dbReference>
<protein>
    <submittedName>
        <fullName evidence="7">BQ2448_2672 protein</fullName>
    </submittedName>
</protein>
<dbReference type="PROSITE" id="PS00455">
    <property type="entry name" value="AMP_BINDING"/>
    <property type="match status" value="1"/>
</dbReference>
<dbReference type="GO" id="GO:0035336">
    <property type="term" value="P:long-chain fatty-acyl-CoA metabolic process"/>
    <property type="evidence" value="ECO:0007669"/>
    <property type="project" value="TreeGrafter"/>
</dbReference>
<keyword evidence="3" id="KW-0547">Nucleotide-binding</keyword>
<dbReference type="Proteomes" id="UP000198372">
    <property type="component" value="Unassembled WGS sequence"/>
</dbReference>
<evidence type="ECO:0000313" key="8">
    <source>
        <dbReference type="Proteomes" id="UP000198372"/>
    </source>
</evidence>